<reference evidence="1" key="1">
    <citation type="journal article" date="2017" name="Nature">
        <title>The sunflower genome provides insights into oil metabolism, flowering and Asterid evolution.</title>
        <authorList>
            <person name="Badouin H."/>
            <person name="Gouzy J."/>
            <person name="Grassa C.J."/>
            <person name="Murat F."/>
            <person name="Staton S.E."/>
            <person name="Cottret L."/>
            <person name="Lelandais-Briere C."/>
            <person name="Owens G.L."/>
            <person name="Carrere S."/>
            <person name="Mayjonade B."/>
            <person name="Legrand L."/>
            <person name="Gill N."/>
            <person name="Kane N.C."/>
            <person name="Bowers J.E."/>
            <person name="Hubner S."/>
            <person name="Bellec A."/>
            <person name="Berard A."/>
            <person name="Berges H."/>
            <person name="Blanchet N."/>
            <person name="Boniface M.C."/>
            <person name="Brunel D."/>
            <person name="Catrice O."/>
            <person name="Chaidir N."/>
            <person name="Claudel C."/>
            <person name="Donnadieu C."/>
            <person name="Faraut T."/>
            <person name="Fievet G."/>
            <person name="Helmstetter N."/>
            <person name="King M."/>
            <person name="Knapp S.J."/>
            <person name="Lai Z."/>
            <person name="Le Paslier M.C."/>
            <person name="Lippi Y."/>
            <person name="Lorenzon L."/>
            <person name="Mandel J.R."/>
            <person name="Marage G."/>
            <person name="Marchand G."/>
            <person name="Marquand E."/>
            <person name="Bret-Mestries E."/>
            <person name="Morien E."/>
            <person name="Nambeesan S."/>
            <person name="Nguyen T."/>
            <person name="Pegot-Espagnet P."/>
            <person name="Pouilly N."/>
            <person name="Raftis F."/>
            <person name="Sallet E."/>
            <person name="Schiex T."/>
            <person name="Thomas J."/>
            <person name="Vandecasteele C."/>
            <person name="Vares D."/>
            <person name="Vear F."/>
            <person name="Vautrin S."/>
            <person name="Crespi M."/>
            <person name="Mangin B."/>
            <person name="Burke J.M."/>
            <person name="Salse J."/>
            <person name="Munos S."/>
            <person name="Vincourt P."/>
            <person name="Rieseberg L.H."/>
            <person name="Langlade N.B."/>
        </authorList>
    </citation>
    <scope>NUCLEOTIDE SEQUENCE</scope>
    <source>
        <tissue evidence="1">Leaves</tissue>
    </source>
</reference>
<sequence length="63" mass="7594">MTCFNFKKTTMRYGCRKCKFHYGEDHSGREVIVAWLVDRRRRLKGYRLCIFGDEGWVMLILSD</sequence>
<organism evidence="1 2">
    <name type="scientific">Helianthus annuus</name>
    <name type="common">Common sunflower</name>
    <dbReference type="NCBI Taxonomy" id="4232"/>
    <lineage>
        <taxon>Eukaryota</taxon>
        <taxon>Viridiplantae</taxon>
        <taxon>Streptophyta</taxon>
        <taxon>Embryophyta</taxon>
        <taxon>Tracheophyta</taxon>
        <taxon>Spermatophyta</taxon>
        <taxon>Magnoliopsida</taxon>
        <taxon>eudicotyledons</taxon>
        <taxon>Gunneridae</taxon>
        <taxon>Pentapetalae</taxon>
        <taxon>asterids</taxon>
        <taxon>campanulids</taxon>
        <taxon>Asterales</taxon>
        <taxon>Asteraceae</taxon>
        <taxon>Asteroideae</taxon>
        <taxon>Heliantheae alliance</taxon>
        <taxon>Heliantheae</taxon>
        <taxon>Helianthus</taxon>
    </lineage>
</organism>
<dbReference type="Gramene" id="mRNA:HanXRQr2_Chr09g0402191">
    <property type="protein sequence ID" value="CDS:HanXRQr2_Chr09g0402191.1"/>
    <property type="gene ID" value="HanXRQr2_Chr09g0402191"/>
</dbReference>
<protein>
    <submittedName>
        <fullName evidence="1">Uncharacterized protein</fullName>
    </submittedName>
</protein>
<accession>A0A9K3N9Y1</accession>
<gene>
    <name evidence="1" type="ORF">HanXRQr2_Chr09g0402191</name>
</gene>
<dbReference type="EMBL" id="MNCJ02000324">
    <property type="protein sequence ID" value="KAF5792095.1"/>
    <property type="molecule type" value="Genomic_DNA"/>
</dbReference>
<dbReference type="AlphaFoldDB" id="A0A9K3N9Y1"/>
<reference evidence="1" key="2">
    <citation type="submission" date="2020-06" db="EMBL/GenBank/DDBJ databases">
        <title>Helianthus annuus Genome sequencing and assembly Release 2.</title>
        <authorList>
            <person name="Gouzy J."/>
            <person name="Langlade N."/>
            <person name="Munos S."/>
        </authorList>
    </citation>
    <scope>NUCLEOTIDE SEQUENCE</scope>
    <source>
        <tissue evidence="1">Leaves</tissue>
    </source>
</reference>
<keyword evidence="2" id="KW-1185">Reference proteome</keyword>
<proteinExistence type="predicted"/>
<dbReference type="Proteomes" id="UP000215914">
    <property type="component" value="Unassembled WGS sequence"/>
</dbReference>
<evidence type="ECO:0000313" key="1">
    <source>
        <dbReference type="EMBL" id="KAF5792095.1"/>
    </source>
</evidence>
<name>A0A9K3N9Y1_HELAN</name>
<evidence type="ECO:0000313" key="2">
    <source>
        <dbReference type="Proteomes" id="UP000215914"/>
    </source>
</evidence>
<comment type="caution">
    <text evidence="1">The sequence shown here is derived from an EMBL/GenBank/DDBJ whole genome shotgun (WGS) entry which is preliminary data.</text>
</comment>